<reference evidence="1 2" key="1">
    <citation type="submission" date="2015-09" db="EMBL/GenBank/DDBJ databases">
        <title>Bacillus cereus food isolates.</title>
        <authorList>
            <person name="Boekhorst J."/>
        </authorList>
    </citation>
    <scope>NUCLEOTIDE SEQUENCE [LARGE SCALE GENOMIC DNA]</scope>
    <source>
        <strain evidence="1 2">B4088</strain>
    </source>
</reference>
<evidence type="ECO:0000313" key="1">
    <source>
        <dbReference type="EMBL" id="KZD55886.1"/>
    </source>
</evidence>
<name>A0A164LFX9_BACCE</name>
<organism evidence="1 2">
    <name type="scientific">Bacillus cereus</name>
    <dbReference type="NCBI Taxonomy" id="1396"/>
    <lineage>
        <taxon>Bacteria</taxon>
        <taxon>Bacillati</taxon>
        <taxon>Bacillota</taxon>
        <taxon>Bacilli</taxon>
        <taxon>Bacillales</taxon>
        <taxon>Bacillaceae</taxon>
        <taxon>Bacillus</taxon>
        <taxon>Bacillus cereus group</taxon>
    </lineage>
</organism>
<proteinExistence type="predicted"/>
<accession>A0A164LFX9</accession>
<comment type="caution">
    <text evidence="1">The sequence shown here is derived from an EMBL/GenBank/DDBJ whole genome shotgun (WGS) entry which is preliminary data.</text>
</comment>
<evidence type="ECO:0000313" key="2">
    <source>
        <dbReference type="Proteomes" id="UP000076482"/>
    </source>
</evidence>
<gene>
    <name evidence="1" type="ORF">B4088_5311</name>
</gene>
<sequence>MELYLIYKWKVQSVWGGHPKPIISPHQSDFMSSAVPA</sequence>
<protein>
    <submittedName>
        <fullName evidence="1">Uncharacterized protein</fullName>
    </submittedName>
</protein>
<dbReference type="AlphaFoldDB" id="A0A164LFX9"/>
<dbReference type="EMBL" id="LJKE01000103">
    <property type="protein sequence ID" value="KZD55886.1"/>
    <property type="molecule type" value="Genomic_DNA"/>
</dbReference>
<dbReference type="Proteomes" id="UP000076482">
    <property type="component" value="Unassembled WGS sequence"/>
</dbReference>